<dbReference type="Proteomes" id="UP000092154">
    <property type="component" value="Unassembled WGS sequence"/>
</dbReference>
<reference evidence="1 2" key="1">
    <citation type="submission" date="2016-06" db="EMBL/GenBank/DDBJ databases">
        <title>Comparative genomics of the ectomycorrhizal sister species Rhizopogon vinicolor and Rhizopogon vesiculosus (Basidiomycota: Boletales) reveals a divergence of the mating type B locus.</title>
        <authorList>
            <consortium name="DOE Joint Genome Institute"/>
            <person name="Mujic A.B."/>
            <person name="Kuo A."/>
            <person name="Tritt A."/>
            <person name="Lipzen A."/>
            <person name="Chen C."/>
            <person name="Johnson J."/>
            <person name="Sharma A."/>
            <person name="Barry K."/>
            <person name="Grigoriev I.V."/>
            <person name="Spatafora J.W."/>
        </authorList>
    </citation>
    <scope>NUCLEOTIDE SEQUENCE [LARGE SCALE GENOMIC DNA]</scope>
    <source>
        <strain evidence="1 2">AM-OR11-026</strain>
    </source>
</reference>
<proteinExistence type="predicted"/>
<sequence length="51" mass="5680">MFSYSASRVTPLSGPISPHTNYAFILPCRYCCSGDIYVLTILVIFQVLSAY</sequence>
<gene>
    <name evidence="1" type="ORF">K503DRAFT_806608</name>
</gene>
<dbReference type="AlphaFoldDB" id="A0A1B7ME40"/>
<keyword evidence="2" id="KW-1185">Reference proteome</keyword>
<protein>
    <submittedName>
        <fullName evidence="1">Uncharacterized protein</fullName>
    </submittedName>
</protein>
<accession>A0A1B7ME40</accession>
<evidence type="ECO:0000313" key="1">
    <source>
        <dbReference type="EMBL" id="OAX30883.1"/>
    </source>
</evidence>
<dbReference type="EMBL" id="KV449813">
    <property type="protein sequence ID" value="OAX30883.1"/>
    <property type="molecule type" value="Genomic_DNA"/>
</dbReference>
<name>A0A1B7ME40_9AGAM</name>
<evidence type="ECO:0000313" key="2">
    <source>
        <dbReference type="Proteomes" id="UP000092154"/>
    </source>
</evidence>
<dbReference type="InParanoid" id="A0A1B7ME40"/>
<organism evidence="1 2">
    <name type="scientific">Rhizopogon vinicolor AM-OR11-026</name>
    <dbReference type="NCBI Taxonomy" id="1314800"/>
    <lineage>
        <taxon>Eukaryota</taxon>
        <taxon>Fungi</taxon>
        <taxon>Dikarya</taxon>
        <taxon>Basidiomycota</taxon>
        <taxon>Agaricomycotina</taxon>
        <taxon>Agaricomycetes</taxon>
        <taxon>Agaricomycetidae</taxon>
        <taxon>Boletales</taxon>
        <taxon>Suillineae</taxon>
        <taxon>Rhizopogonaceae</taxon>
        <taxon>Rhizopogon</taxon>
    </lineage>
</organism>